<proteinExistence type="predicted"/>
<dbReference type="Proteomes" id="UP000318017">
    <property type="component" value="Chromosome"/>
</dbReference>
<organism evidence="3 4">
    <name type="scientific">Aureliella helgolandensis</name>
    <dbReference type="NCBI Taxonomy" id="2527968"/>
    <lineage>
        <taxon>Bacteria</taxon>
        <taxon>Pseudomonadati</taxon>
        <taxon>Planctomycetota</taxon>
        <taxon>Planctomycetia</taxon>
        <taxon>Pirellulales</taxon>
        <taxon>Pirellulaceae</taxon>
        <taxon>Aureliella</taxon>
    </lineage>
</organism>
<feature type="region of interest" description="Disordered" evidence="1">
    <location>
        <begin position="1"/>
        <end position="22"/>
    </location>
</feature>
<evidence type="ECO:0000256" key="1">
    <source>
        <dbReference type="SAM" id="MobiDB-lite"/>
    </source>
</evidence>
<dbReference type="KEGG" id="ahel:Q31a_57510"/>
<name>A0A518GFJ5_9BACT</name>
<dbReference type="OrthoDB" id="264874at2"/>
<keyword evidence="2" id="KW-0812">Transmembrane</keyword>
<evidence type="ECO:0000256" key="2">
    <source>
        <dbReference type="SAM" id="Phobius"/>
    </source>
</evidence>
<protein>
    <submittedName>
        <fullName evidence="3">Uncharacterized protein</fullName>
    </submittedName>
</protein>
<feature type="compositionally biased region" description="Basic and acidic residues" evidence="1">
    <location>
        <begin position="1"/>
        <end position="20"/>
    </location>
</feature>
<dbReference type="EMBL" id="CP036298">
    <property type="protein sequence ID" value="QDV27363.1"/>
    <property type="molecule type" value="Genomic_DNA"/>
</dbReference>
<dbReference type="RefSeq" id="WP_145084640.1">
    <property type="nucleotide sequence ID" value="NZ_CP036298.1"/>
</dbReference>
<keyword evidence="4" id="KW-1185">Reference proteome</keyword>
<reference evidence="3 4" key="1">
    <citation type="submission" date="2019-02" db="EMBL/GenBank/DDBJ databases">
        <title>Deep-cultivation of Planctomycetes and their phenomic and genomic characterization uncovers novel biology.</title>
        <authorList>
            <person name="Wiegand S."/>
            <person name="Jogler M."/>
            <person name="Boedeker C."/>
            <person name="Pinto D."/>
            <person name="Vollmers J."/>
            <person name="Rivas-Marin E."/>
            <person name="Kohn T."/>
            <person name="Peeters S.H."/>
            <person name="Heuer A."/>
            <person name="Rast P."/>
            <person name="Oberbeckmann S."/>
            <person name="Bunk B."/>
            <person name="Jeske O."/>
            <person name="Meyerdierks A."/>
            <person name="Storesund J.E."/>
            <person name="Kallscheuer N."/>
            <person name="Luecker S."/>
            <person name="Lage O.M."/>
            <person name="Pohl T."/>
            <person name="Merkel B.J."/>
            <person name="Hornburger P."/>
            <person name="Mueller R.-W."/>
            <person name="Bruemmer F."/>
            <person name="Labrenz M."/>
            <person name="Spormann A.M."/>
            <person name="Op den Camp H."/>
            <person name="Overmann J."/>
            <person name="Amann R."/>
            <person name="Jetten M.S.M."/>
            <person name="Mascher T."/>
            <person name="Medema M.H."/>
            <person name="Devos D.P."/>
            <person name="Kaster A.-K."/>
            <person name="Ovreas L."/>
            <person name="Rohde M."/>
            <person name="Galperin M.Y."/>
            <person name="Jogler C."/>
        </authorList>
    </citation>
    <scope>NUCLEOTIDE SEQUENCE [LARGE SCALE GENOMIC DNA]</scope>
    <source>
        <strain evidence="3 4">Q31a</strain>
    </source>
</reference>
<evidence type="ECO:0000313" key="4">
    <source>
        <dbReference type="Proteomes" id="UP000318017"/>
    </source>
</evidence>
<dbReference type="AlphaFoldDB" id="A0A518GFJ5"/>
<feature type="compositionally biased region" description="Low complexity" evidence="1">
    <location>
        <begin position="122"/>
        <end position="135"/>
    </location>
</feature>
<keyword evidence="2" id="KW-1133">Transmembrane helix</keyword>
<feature type="transmembrane region" description="Helical" evidence="2">
    <location>
        <begin position="36"/>
        <end position="56"/>
    </location>
</feature>
<keyword evidence="2" id="KW-0472">Membrane</keyword>
<evidence type="ECO:0000313" key="3">
    <source>
        <dbReference type="EMBL" id="QDV27363.1"/>
    </source>
</evidence>
<accession>A0A518GFJ5</accession>
<gene>
    <name evidence="3" type="ORF">Q31a_57510</name>
</gene>
<sequence length="309" mass="33938">MSSVVDEGKSKKPVPSREVRGGTGLRTQRVDMVASLLMAGLVVLGMLVFLLLLVWLTQTFTWSPGELIIEEERIAGRGDHAEGFERDIEPPGAEEVEELVEPTLQESLEAVTEAATSVAASLDAVDSDSASDSSGSGRGDSRPPGPLGEGDDIVPRFERWDLKFLAKGKAPYAQQLDFYQIELASIGGGVKTVDYASRFTGSPQSRSGSSADENKTGRLYFMWRQENPLKDFDRQLLETAGVRTQGRQILKFIPKSLEGALEQAEKRYFLDKGKTTIKQVAKTIFESRPAAGGGYEFVVIEQRYRTPKE</sequence>
<feature type="region of interest" description="Disordered" evidence="1">
    <location>
        <begin position="122"/>
        <end position="153"/>
    </location>
</feature>